<comment type="caution">
    <text evidence="2">The sequence shown here is derived from an EMBL/GenBank/DDBJ whole genome shotgun (WGS) entry which is preliminary data.</text>
</comment>
<keyword evidence="2" id="KW-0489">Methyltransferase</keyword>
<gene>
    <name evidence="2" type="ORF">NLF92_01305</name>
</gene>
<dbReference type="Proteomes" id="UP001165413">
    <property type="component" value="Unassembled WGS sequence"/>
</dbReference>
<dbReference type="Pfam" id="PF13847">
    <property type="entry name" value="Methyltransf_31"/>
    <property type="match status" value="1"/>
</dbReference>
<dbReference type="InterPro" id="IPR025714">
    <property type="entry name" value="Methyltranfer_dom"/>
</dbReference>
<accession>A0AA41X150</accession>
<evidence type="ECO:0000313" key="3">
    <source>
        <dbReference type="Proteomes" id="UP001165413"/>
    </source>
</evidence>
<protein>
    <submittedName>
        <fullName evidence="2">Methyltransferase domain-containing protein</fullName>
    </submittedName>
</protein>
<evidence type="ECO:0000313" key="2">
    <source>
        <dbReference type="EMBL" id="MCP3427581.1"/>
    </source>
</evidence>
<dbReference type="AlphaFoldDB" id="A0AA41X150"/>
<dbReference type="GO" id="GO:0008168">
    <property type="term" value="F:methyltransferase activity"/>
    <property type="evidence" value="ECO:0007669"/>
    <property type="project" value="UniProtKB-KW"/>
</dbReference>
<dbReference type="RefSeq" id="WP_254098055.1">
    <property type="nucleotide sequence ID" value="NZ_JANATA010000001.1"/>
</dbReference>
<keyword evidence="2" id="KW-0808">Transferase</keyword>
<proteinExistence type="predicted"/>
<dbReference type="Gene3D" id="3.40.50.150">
    <property type="entry name" value="Vaccinia Virus protein VP39"/>
    <property type="match status" value="1"/>
</dbReference>
<keyword evidence="3" id="KW-1185">Reference proteome</keyword>
<evidence type="ECO:0000259" key="1">
    <source>
        <dbReference type="Pfam" id="PF13847"/>
    </source>
</evidence>
<name>A0AA41X150_9ALTE</name>
<reference evidence="2" key="1">
    <citation type="submission" date="2022-07" db="EMBL/GenBank/DDBJ databases">
        <title>Characterization of the Novel Bacterium Alteromonas immobilis LMIT006 and Alteromonas gregis LMIT007.</title>
        <authorList>
            <person name="Lin X."/>
        </authorList>
    </citation>
    <scope>NUCLEOTIDE SEQUENCE</scope>
    <source>
        <strain evidence="2">LMIT007</strain>
    </source>
</reference>
<dbReference type="CDD" id="cd02440">
    <property type="entry name" value="AdoMet_MTases"/>
    <property type="match status" value="1"/>
</dbReference>
<dbReference type="GO" id="GO:0032259">
    <property type="term" value="P:methylation"/>
    <property type="evidence" value="ECO:0007669"/>
    <property type="project" value="UniProtKB-KW"/>
</dbReference>
<organism evidence="2 3">
    <name type="scientific">Opacimonas viscosa</name>
    <dbReference type="NCBI Taxonomy" id="2961944"/>
    <lineage>
        <taxon>Bacteria</taxon>
        <taxon>Pseudomonadati</taxon>
        <taxon>Pseudomonadota</taxon>
        <taxon>Gammaproteobacteria</taxon>
        <taxon>Alteromonadales</taxon>
        <taxon>Alteromonadaceae</taxon>
        <taxon>Opacimonas</taxon>
    </lineage>
</organism>
<sequence>MTHDRNFDGLSDKFAKNIYGTTKGRLRHELLIYHLQSNGILSDLGNKAVIDVGCGLGHMCHSLAQFGASPLGIDISEESIQQNLQNPLLQDCDFKVASFHDISDRFDLVVCHAMLEWVKDPLAALEKMTQLCVKRGVLSLSFFSEEAHRYTNMVYGNFDYVARGLQTKSKVKLNPQAPVSYQRVLHWLNAQDELEVVQTAGIRCVHDNMRHVEQQEQKYAELLAAEKQYGVLEPYKFMGRYFHIIVRKIT</sequence>
<dbReference type="SUPFAM" id="SSF53335">
    <property type="entry name" value="S-adenosyl-L-methionine-dependent methyltransferases"/>
    <property type="match status" value="1"/>
</dbReference>
<dbReference type="InterPro" id="IPR029063">
    <property type="entry name" value="SAM-dependent_MTases_sf"/>
</dbReference>
<dbReference type="EMBL" id="JANATA010000001">
    <property type="protein sequence ID" value="MCP3427581.1"/>
    <property type="molecule type" value="Genomic_DNA"/>
</dbReference>
<dbReference type="PANTHER" id="PTHR43861">
    <property type="entry name" value="TRANS-ACONITATE 2-METHYLTRANSFERASE-RELATED"/>
    <property type="match status" value="1"/>
</dbReference>
<feature type="domain" description="Methyltransferase" evidence="1">
    <location>
        <begin position="46"/>
        <end position="160"/>
    </location>
</feature>